<comment type="function">
    <text evidence="2">Catalyzes the reduction of dTDP-6-deoxy-L-lyxo-4-hexulose to yield dTDP-L-rhamnose.</text>
</comment>
<dbReference type="EC" id="1.1.1.133" evidence="2"/>
<dbReference type="UniPathway" id="UPA00124"/>
<dbReference type="SUPFAM" id="SSF51735">
    <property type="entry name" value="NAD(P)-binding Rossmann-fold domains"/>
    <property type="match status" value="1"/>
</dbReference>
<evidence type="ECO:0000256" key="1">
    <source>
        <dbReference type="ARBA" id="ARBA00010944"/>
    </source>
</evidence>
<evidence type="ECO:0000256" key="2">
    <source>
        <dbReference type="RuleBase" id="RU364082"/>
    </source>
</evidence>
<dbReference type="CDD" id="cd05254">
    <property type="entry name" value="dTDP_HR_like_SDR_e"/>
    <property type="match status" value="1"/>
</dbReference>
<comment type="similarity">
    <text evidence="1 2">Belongs to the dTDP-4-dehydrorhamnose reductase family.</text>
</comment>
<evidence type="ECO:0000313" key="5">
    <source>
        <dbReference type="EMBL" id="GEB52564.1"/>
    </source>
</evidence>
<proteinExistence type="inferred from homology"/>
<dbReference type="GO" id="GO:0019305">
    <property type="term" value="P:dTDP-rhamnose biosynthetic process"/>
    <property type="evidence" value="ECO:0007669"/>
    <property type="project" value="UniProtKB-UniPathway"/>
</dbReference>
<feature type="domain" description="RmlD-like substrate binding" evidence="4">
    <location>
        <begin position="4"/>
        <end position="288"/>
    </location>
</feature>
<feature type="region of interest" description="Disordered" evidence="3">
    <location>
        <begin position="296"/>
        <end position="316"/>
    </location>
</feature>
<sequence length="316" mass="33360">MTRWLVTGAGGMLGRELHTTLTEAGIAALPLARADLDLTDERAVRCALRRARPAVVVNCAAWTDVDGAERDEAAAARINADGTRLLARACAASGARLLHLSTDYVFSGEPGPGGPAPYPEDAPPGPRTAYGRTKLAGERAVLAELPTSGAVVRTAWLYGRHGRNFVRTMADRALAPGGGTVSVVDDQHGQPTWTRDVARHLLALGRAPTPASGVFHSTSAGRTTWYGLAREVFRLCGADPGRVRPLDSAALNRPAPRPAWSVLAHGRRDTPPGQPPPRDWRAALAEALPFVVPEAPRPAGALAGHPSTGEHTRCTH</sequence>
<dbReference type="InterPro" id="IPR036291">
    <property type="entry name" value="NAD(P)-bd_dom_sf"/>
</dbReference>
<gene>
    <name evidence="5" type="primary">rmlD</name>
    <name evidence="5" type="ORF">SCA03_51150</name>
</gene>
<dbReference type="Pfam" id="PF04321">
    <property type="entry name" value="RmlD_sub_bind"/>
    <property type="match status" value="1"/>
</dbReference>
<dbReference type="RefSeq" id="WP_086816500.1">
    <property type="nucleotide sequence ID" value="NZ_BJMM01000033.1"/>
</dbReference>
<dbReference type="PANTHER" id="PTHR10491:SF4">
    <property type="entry name" value="METHIONINE ADENOSYLTRANSFERASE 2 SUBUNIT BETA"/>
    <property type="match status" value="1"/>
</dbReference>
<feature type="region of interest" description="Disordered" evidence="3">
    <location>
        <begin position="261"/>
        <end position="280"/>
    </location>
</feature>
<dbReference type="GO" id="GO:0008831">
    <property type="term" value="F:dTDP-4-dehydrorhamnose reductase activity"/>
    <property type="evidence" value="ECO:0007669"/>
    <property type="project" value="UniProtKB-EC"/>
</dbReference>
<keyword evidence="2" id="KW-0521">NADP</keyword>
<dbReference type="Proteomes" id="UP000319210">
    <property type="component" value="Unassembled WGS sequence"/>
</dbReference>
<dbReference type="AlphaFoldDB" id="A0A4Y3R4T8"/>
<dbReference type="PANTHER" id="PTHR10491">
    <property type="entry name" value="DTDP-4-DEHYDRORHAMNOSE REDUCTASE"/>
    <property type="match status" value="1"/>
</dbReference>
<dbReference type="EMBL" id="BJMM01000033">
    <property type="protein sequence ID" value="GEB52564.1"/>
    <property type="molecule type" value="Genomic_DNA"/>
</dbReference>
<comment type="caution">
    <text evidence="5">The sequence shown here is derived from an EMBL/GenBank/DDBJ whole genome shotgun (WGS) entry which is preliminary data.</text>
</comment>
<accession>A0A4Y3R4T8</accession>
<keyword evidence="2" id="KW-0560">Oxidoreductase</keyword>
<dbReference type="GO" id="GO:0005829">
    <property type="term" value="C:cytosol"/>
    <property type="evidence" value="ECO:0007669"/>
    <property type="project" value="TreeGrafter"/>
</dbReference>
<dbReference type="InterPro" id="IPR029903">
    <property type="entry name" value="RmlD-like-bd"/>
</dbReference>
<keyword evidence="6" id="KW-1185">Reference proteome</keyword>
<dbReference type="NCBIfam" id="TIGR01214">
    <property type="entry name" value="rmlD"/>
    <property type="match status" value="1"/>
</dbReference>
<comment type="pathway">
    <text evidence="2">Carbohydrate biosynthesis; dTDP-L-rhamnose biosynthesis.</text>
</comment>
<dbReference type="InterPro" id="IPR005913">
    <property type="entry name" value="dTDP_dehydrorham_reduct"/>
</dbReference>
<protein>
    <recommendedName>
        <fullName evidence="2">dTDP-4-dehydrorhamnose reductase</fullName>
        <ecNumber evidence="2">1.1.1.133</ecNumber>
    </recommendedName>
</protein>
<evidence type="ECO:0000259" key="4">
    <source>
        <dbReference type="Pfam" id="PF04321"/>
    </source>
</evidence>
<dbReference type="Gene3D" id="3.90.25.10">
    <property type="entry name" value="UDP-galactose 4-epimerase, domain 1"/>
    <property type="match status" value="1"/>
</dbReference>
<reference evidence="5 6" key="1">
    <citation type="submission" date="2019-06" db="EMBL/GenBank/DDBJ databases">
        <title>Whole genome shotgun sequence of Streptomyces cacaoi subsp. cacaoi NBRC 12748.</title>
        <authorList>
            <person name="Hosoyama A."/>
            <person name="Uohara A."/>
            <person name="Ohji S."/>
            <person name="Ichikawa N."/>
        </authorList>
    </citation>
    <scope>NUCLEOTIDE SEQUENCE [LARGE SCALE GENOMIC DNA]</scope>
    <source>
        <strain evidence="5 6">NBRC 12748</strain>
    </source>
</reference>
<evidence type="ECO:0000256" key="3">
    <source>
        <dbReference type="SAM" id="MobiDB-lite"/>
    </source>
</evidence>
<evidence type="ECO:0000313" key="6">
    <source>
        <dbReference type="Proteomes" id="UP000319210"/>
    </source>
</evidence>
<dbReference type="Gene3D" id="3.40.50.720">
    <property type="entry name" value="NAD(P)-binding Rossmann-like Domain"/>
    <property type="match status" value="1"/>
</dbReference>
<organism evidence="5 6">
    <name type="scientific">Streptomyces cacaoi</name>
    <dbReference type="NCBI Taxonomy" id="1898"/>
    <lineage>
        <taxon>Bacteria</taxon>
        <taxon>Bacillati</taxon>
        <taxon>Actinomycetota</taxon>
        <taxon>Actinomycetes</taxon>
        <taxon>Kitasatosporales</taxon>
        <taxon>Streptomycetaceae</taxon>
        <taxon>Streptomyces</taxon>
    </lineage>
</organism>
<name>A0A4Y3R4T8_STRCI</name>
<dbReference type="OrthoDB" id="9803892at2"/>